<dbReference type="Gene3D" id="3.40.50.10860">
    <property type="entry name" value="Leucine Dehydrogenase, chain A, domain 1"/>
    <property type="match status" value="1"/>
</dbReference>
<reference evidence="6" key="1">
    <citation type="journal article" date="2019" name="Int. J. Syst. Evol. Microbiol.">
        <title>The Global Catalogue of Microorganisms (GCM) 10K type strain sequencing project: providing services to taxonomists for standard genome sequencing and annotation.</title>
        <authorList>
            <consortium name="The Broad Institute Genomics Platform"/>
            <consortium name="The Broad Institute Genome Sequencing Center for Infectious Disease"/>
            <person name="Wu L."/>
            <person name="Ma J."/>
        </authorList>
    </citation>
    <scope>NUCLEOTIDE SEQUENCE [LARGE SCALE GENOMIC DNA]</scope>
    <source>
        <strain evidence="6">CCUG 62952</strain>
    </source>
</reference>
<dbReference type="EMBL" id="JBHTJH010000004">
    <property type="protein sequence ID" value="MFD0861313.1"/>
    <property type="molecule type" value="Genomic_DNA"/>
</dbReference>
<dbReference type="Gene3D" id="3.40.50.720">
    <property type="entry name" value="NAD(P)-binding Rossmann-like Domain"/>
    <property type="match status" value="1"/>
</dbReference>
<dbReference type="PANTHER" id="PTHR21089">
    <property type="entry name" value="SHIKIMATE DEHYDROGENASE"/>
    <property type="match status" value="1"/>
</dbReference>
<keyword evidence="3" id="KW-0028">Amino-acid biosynthesis</keyword>
<dbReference type="Pfam" id="PF08501">
    <property type="entry name" value="Shikimate_dh_N"/>
    <property type="match status" value="1"/>
</dbReference>
<evidence type="ECO:0000313" key="6">
    <source>
        <dbReference type="Proteomes" id="UP001596978"/>
    </source>
</evidence>
<dbReference type="SUPFAM" id="SSF53223">
    <property type="entry name" value="Aminoacid dehydrogenase-like, N-terminal domain"/>
    <property type="match status" value="1"/>
</dbReference>
<name>A0ABW3CUA8_9FLAO</name>
<dbReference type="PANTHER" id="PTHR21089:SF1">
    <property type="entry name" value="BIFUNCTIONAL 3-DEHYDROQUINATE DEHYDRATASE_SHIKIMATE DEHYDROGENASE, CHLOROPLASTIC"/>
    <property type="match status" value="1"/>
</dbReference>
<dbReference type="CDD" id="cd01065">
    <property type="entry name" value="NAD_bind_Shikimate_DH"/>
    <property type="match status" value="1"/>
</dbReference>
<dbReference type="InterPro" id="IPR013708">
    <property type="entry name" value="Shikimate_DH-bd_N"/>
</dbReference>
<organism evidence="5 6">
    <name type="scientific">Sungkyunkwania multivorans</name>
    <dbReference type="NCBI Taxonomy" id="1173618"/>
    <lineage>
        <taxon>Bacteria</taxon>
        <taxon>Pseudomonadati</taxon>
        <taxon>Bacteroidota</taxon>
        <taxon>Flavobacteriia</taxon>
        <taxon>Flavobacteriales</taxon>
        <taxon>Flavobacteriaceae</taxon>
        <taxon>Sungkyunkwania</taxon>
    </lineage>
</organism>
<keyword evidence="3" id="KW-0057">Aromatic amino acid biosynthesis</keyword>
<evidence type="ECO:0000313" key="5">
    <source>
        <dbReference type="EMBL" id="MFD0861313.1"/>
    </source>
</evidence>
<evidence type="ECO:0000256" key="3">
    <source>
        <dbReference type="ARBA" id="ARBA00023141"/>
    </source>
</evidence>
<protein>
    <submittedName>
        <fullName evidence="5">Shikimate dehydrogenase family protein</fullName>
    </submittedName>
</protein>
<comment type="caution">
    <text evidence="5">The sequence shown here is derived from an EMBL/GenBank/DDBJ whole genome shotgun (WGS) entry which is preliminary data.</text>
</comment>
<dbReference type="Proteomes" id="UP001596978">
    <property type="component" value="Unassembled WGS sequence"/>
</dbReference>
<dbReference type="InterPro" id="IPR022893">
    <property type="entry name" value="Shikimate_DH_fam"/>
</dbReference>
<dbReference type="SUPFAM" id="SSF51735">
    <property type="entry name" value="NAD(P)-binding Rossmann-fold domains"/>
    <property type="match status" value="1"/>
</dbReference>
<dbReference type="InterPro" id="IPR036291">
    <property type="entry name" value="NAD(P)-bd_dom_sf"/>
</dbReference>
<gene>
    <name evidence="5" type="ORF">ACFQ1M_03770</name>
</gene>
<keyword evidence="6" id="KW-1185">Reference proteome</keyword>
<proteinExistence type="predicted"/>
<dbReference type="RefSeq" id="WP_386404092.1">
    <property type="nucleotide sequence ID" value="NZ_JBHTJH010000004.1"/>
</dbReference>
<evidence type="ECO:0000256" key="2">
    <source>
        <dbReference type="ARBA" id="ARBA00023002"/>
    </source>
</evidence>
<comment type="pathway">
    <text evidence="1">Metabolic intermediate biosynthesis; chorismate biosynthesis; chorismate from D-erythrose 4-phosphate and phosphoenolpyruvate: step 4/7.</text>
</comment>
<dbReference type="InterPro" id="IPR046346">
    <property type="entry name" value="Aminoacid_DH-like_N_sf"/>
</dbReference>
<accession>A0ABW3CUA8</accession>
<sequence>MGNAQERSSKRFGLIGKDISYSFSQDYFSKKFEKLGLEDHIYQNFDLKDVKDFTQVLEQFLDIKGLNVTIPYKEQIIPYLNELSALASEIGAVNTIQFKGDQMIGHNTDHYGFTESIRPLLQSHHLKALILGTGGASKAVFHALRSLGIRPTFVSRRPKAAELSYHQLCNRIMADHLVIVNCTPLGTHPNIQEHPNVPYDRLTERHLLFDLIYNPAETTFLRRGREQGATTINGLKMLELQAEKAWEIWNDQ</sequence>
<evidence type="ECO:0000256" key="1">
    <source>
        <dbReference type="ARBA" id="ARBA00004871"/>
    </source>
</evidence>
<keyword evidence="2" id="KW-0560">Oxidoreductase</keyword>
<feature type="domain" description="Shikimate dehydrogenase substrate binding N-terminal" evidence="4">
    <location>
        <begin position="14"/>
        <end position="96"/>
    </location>
</feature>
<evidence type="ECO:0000259" key="4">
    <source>
        <dbReference type="Pfam" id="PF08501"/>
    </source>
</evidence>